<feature type="compositionally biased region" description="Polar residues" evidence="1">
    <location>
        <begin position="25"/>
        <end position="34"/>
    </location>
</feature>
<proteinExistence type="predicted"/>
<organism evidence="2 3">
    <name type="scientific">Allacma fusca</name>
    <dbReference type="NCBI Taxonomy" id="39272"/>
    <lineage>
        <taxon>Eukaryota</taxon>
        <taxon>Metazoa</taxon>
        <taxon>Ecdysozoa</taxon>
        <taxon>Arthropoda</taxon>
        <taxon>Hexapoda</taxon>
        <taxon>Collembola</taxon>
        <taxon>Symphypleona</taxon>
        <taxon>Sminthuridae</taxon>
        <taxon>Allacma</taxon>
    </lineage>
</organism>
<feature type="compositionally biased region" description="Polar residues" evidence="1">
    <location>
        <begin position="1"/>
        <end position="15"/>
    </location>
</feature>
<feature type="region of interest" description="Disordered" evidence="1">
    <location>
        <begin position="1"/>
        <end position="40"/>
    </location>
</feature>
<dbReference type="EMBL" id="CAJVCH010101022">
    <property type="protein sequence ID" value="CAG7723619.1"/>
    <property type="molecule type" value="Genomic_DNA"/>
</dbReference>
<dbReference type="Proteomes" id="UP000708208">
    <property type="component" value="Unassembled WGS sequence"/>
</dbReference>
<name>A0A8J2NXC8_9HEXA</name>
<dbReference type="AlphaFoldDB" id="A0A8J2NXC8"/>
<protein>
    <submittedName>
        <fullName evidence="2">Uncharacterized protein</fullName>
    </submittedName>
</protein>
<gene>
    <name evidence="2" type="ORF">AFUS01_LOCUS12696</name>
</gene>
<comment type="caution">
    <text evidence="2">The sequence shown here is derived from an EMBL/GenBank/DDBJ whole genome shotgun (WGS) entry which is preliminary data.</text>
</comment>
<evidence type="ECO:0000313" key="2">
    <source>
        <dbReference type="EMBL" id="CAG7723619.1"/>
    </source>
</evidence>
<sequence length="151" mass="17360">MSFTERSPSKLNSINVHRRGHPPDASTQLQSSNLKRSREAVQTEVEKLEISLRDSLQQIEARVDDLEGKNADLEAENEELIKKIKLLKQELIETQKEQLKELETKFYKYQTRNNVVISGMQETVEGTNKTIAEKPIHFARSTLGIENLRVD</sequence>
<reference evidence="2" key="1">
    <citation type="submission" date="2021-06" db="EMBL/GenBank/DDBJ databases">
        <authorList>
            <person name="Hodson N. C."/>
            <person name="Mongue J. A."/>
            <person name="Jaron S. K."/>
        </authorList>
    </citation>
    <scope>NUCLEOTIDE SEQUENCE</scope>
</reference>
<accession>A0A8J2NXC8</accession>
<evidence type="ECO:0000256" key="1">
    <source>
        <dbReference type="SAM" id="MobiDB-lite"/>
    </source>
</evidence>
<evidence type="ECO:0000313" key="3">
    <source>
        <dbReference type="Proteomes" id="UP000708208"/>
    </source>
</evidence>
<keyword evidence="3" id="KW-1185">Reference proteome</keyword>